<evidence type="ECO:0000256" key="3">
    <source>
        <dbReference type="RuleBase" id="RU000363"/>
    </source>
</evidence>
<dbReference type="RefSeq" id="WP_096476422.1">
    <property type="nucleotide sequence ID" value="NZ_AP018113.1"/>
</dbReference>
<dbReference type="PANTHER" id="PTHR43391">
    <property type="entry name" value="RETINOL DEHYDROGENASE-RELATED"/>
    <property type="match status" value="1"/>
</dbReference>
<dbReference type="PRINTS" id="PR00080">
    <property type="entry name" value="SDRFAMILY"/>
</dbReference>
<sequence length="282" mass="30507">MKTHFTVAHDRRAPRPPVDARSPDARPSIFVTGAASGIGRACAELFARHGWFVGLYDIDADGAATVAATLGQRNAVSGALDVSDPQAWQRALSSFWTSSGGRLDVLLNNAGILTSGRFEDVPLTRHYAMLNVNVRGMVTGCHSAFPYLRETPRSHVINIASATAIYGQPALATYSSTKFAVRGFTEGLDLEWAEFDIRVSDIWPSFVNTAMADGFNQLHSAKSLGIRLVPADVAATVWACATSRSLFHRTHWTVGLQAGMLALATRLAPSALTRWVVRRIAQ</sequence>
<dbReference type="InterPro" id="IPR036291">
    <property type="entry name" value="NAD(P)-bd_dom_sf"/>
</dbReference>
<protein>
    <submittedName>
        <fullName evidence="5">Short-chain dehydrogenase</fullName>
    </submittedName>
</protein>
<dbReference type="InterPro" id="IPR002347">
    <property type="entry name" value="SDR_fam"/>
</dbReference>
<evidence type="ECO:0000313" key="6">
    <source>
        <dbReference type="Proteomes" id="UP000218432"/>
    </source>
</evidence>
<evidence type="ECO:0000256" key="2">
    <source>
        <dbReference type="ARBA" id="ARBA00023002"/>
    </source>
</evidence>
<dbReference type="Pfam" id="PF00106">
    <property type="entry name" value="adh_short"/>
    <property type="match status" value="1"/>
</dbReference>
<name>A0A1Y1BX27_9BURK</name>
<evidence type="ECO:0000256" key="1">
    <source>
        <dbReference type="ARBA" id="ARBA00006484"/>
    </source>
</evidence>
<evidence type="ECO:0000313" key="5">
    <source>
        <dbReference type="EMBL" id="BAX63706.1"/>
    </source>
</evidence>
<gene>
    <name evidence="5" type="ORF">BSFP_065790</name>
</gene>
<dbReference type="Proteomes" id="UP000218432">
    <property type="component" value="Chromosome 3"/>
</dbReference>
<accession>A0A1Y1BX27</accession>
<dbReference type="NCBIfam" id="NF006123">
    <property type="entry name" value="PRK08267.1"/>
    <property type="match status" value="1"/>
</dbReference>
<dbReference type="Gene3D" id="3.40.50.720">
    <property type="entry name" value="NAD(P)-binding Rossmann-like Domain"/>
    <property type="match status" value="1"/>
</dbReference>
<evidence type="ECO:0000256" key="4">
    <source>
        <dbReference type="SAM" id="MobiDB-lite"/>
    </source>
</evidence>
<comment type="similarity">
    <text evidence="1 3">Belongs to the short-chain dehydrogenases/reductases (SDR) family.</text>
</comment>
<dbReference type="GO" id="GO:0016491">
    <property type="term" value="F:oxidoreductase activity"/>
    <property type="evidence" value="ECO:0007669"/>
    <property type="project" value="UniProtKB-KW"/>
</dbReference>
<reference evidence="5 6" key="1">
    <citation type="journal article" date="2017" name="Genome Announc.">
        <title>Complete Genome Sequence of Burkholderia stabilis FERMP-21014.</title>
        <authorList>
            <person name="Konishi K."/>
            <person name="Kumagai T."/>
            <person name="Sakasegawa S."/>
            <person name="Tamura T."/>
        </authorList>
    </citation>
    <scope>NUCLEOTIDE SEQUENCE [LARGE SCALE GENOMIC DNA]</scope>
    <source>
        <strain evidence="5 6">FERMP-21014</strain>
    </source>
</reference>
<dbReference type="EMBL" id="AP018113">
    <property type="protein sequence ID" value="BAX63706.1"/>
    <property type="molecule type" value="Genomic_DNA"/>
</dbReference>
<keyword evidence="2" id="KW-0560">Oxidoreductase</keyword>
<dbReference type="SUPFAM" id="SSF51735">
    <property type="entry name" value="NAD(P)-binding Rossmann-fold domains"/>
    <property type="match status" value="1"/>
</dbReference>
<dbReference type="PANTHER" id="PTHR43391:SF82">
    <property type="entry name" value="OXIDOREDUCTASE SADH-RELATED"/>
    <property type="match status" value="1"/>
</dbReference>
<feature type="region of interest" description="Disordered" evidence="4">
    <location>
        <begin position="1"/>
        <end position="26"/>
    </location>
</feature>
<organism evidence="5 6">
    <name type="scientific">Burkholderia stabilis</name>
    <dbReference type="NCBI Taxonomy" id="95485"/>
    <lineage>
        <taxon>Bacteria</taxon>
        <taxon>Pseudomonadati</taxon>
        <taxon>Pseudomonadota</taxon>
        <taxon>Betaproteobacteria</taxon>
        <taxon>Burkholderiales</taxon>
        <taxon>Burkholderiaceae</taxon>
        <taxon>Burkholderia</taxon>
        <taxon>Burkholderia cepacia complex</taxon>
    </lineage>
</organism>
<proteinExistence type="inferred from homology"/>
<dbReference type="PRINTS" id="PR00081">
    <property type="entry name" value="GDHRDH"/>
</dbReference>
<dbReference type="AlphaFoldDB" id="A0A1Y1BX27"/>